<dbReference type="InterPro" id="IPR022764">
    <property type="entry name" value="Peptidase_S54_rhomboid_dom"/>
</dbReference>
<dbReference type="eggNOG" id="KOG2289">
    <property type="taxonomic scope" value="Eukaryota"/>
</dbReference>
<dbReference type="GO" id="GO:0006508">
    <property type="term" value="P:proteolysis"/>
    <property type="evidence" value="ECO:0007669"/>
    <property type="project" value="UniProtKB-KW"/>
</dbReference>
<dbReference type="GO" id="GO:0016020">
    <property type="term" value="C:membrane"/>
    <property type="evidence" value="ECO:0007669"/>
    <property type="project" value="UniProtKB-SubCell"/>
</dbReference>
<dbReference type="STRING" id="461836.A0A0L0DA63"/>
<evidence type="ECO:0000256" key="5">
    <source>
        <dbReference type="ARBA" id="ARBA00022670"/>
    </source>
</evidence>
<dbReference type="Gene3D" id="1.20.1540.10">
    <property type="entry name" value="Rhomboid-like"/>
    <property type="match status" value="1"/>
</dbReference>
<feature type="compositionally biased region" description="Basic residues" evidence="12">
    <location>
        <begin position="1"/>
        <end position="10"/>
    </location>
</feature>
<dbReference type="RefSeq" id="XP_013757950.1">
    <property type="nucleotide sequence ID" value="XM_013902496.1"/>
</dbReference>
<keyword evidence="9 11" id="KW-1133">Transmembrane helix</keyword>
<dbReference type="InterPro" id="IPR035952">
    <property type="entry name" value="Rhomboid-like_sf"/>
</dbReference>
<evidence type="ECO:0000256" key="10">
    <source>
        <dbReference type="ARBA" id="ARBA00023136"/>
    </source>
</evidence>
<organism evidence="14 15">
    <name type="scientific">Thecamonas trahens ATCC 50062</name>
    <dbReference type="NCBI Taxonomy" id="461836"/>
    <lineage>
        <taxon>Eukaryota</taxon>
        <taxon>Apusozoa</taxon>
        <taxon>Apusomonadida</taxon>
        <taxon>Apusomonadidae</taxon>
        <taxon>Thecamonas</taxon>
    </lineage>
</organism>
<evidence type="ECO:0000256" key="1">
    <source>
        <dbReference type="ARBA" id="ARBA00000156"/>
    </source>
</evidence>
<feature type="transmembrane region" description="Helical" evidence="11">
    <location>
        <begin position="395"/>
        <end position="412"/>
    </location>
</feature>
<evidence type="ECO:0000313" key="14">
    <source>
        <dbReference type="EMBL" id="KNC49232.1"/>
    </source>
</evidence>
<name>A0A0L0DA63_THETB</name>
<evidence type="ECO:0000256" key="8">
    <source>
        <dbReference type="ARBA" id="ARBA00022825"/>
    </source>
</evidence>
<dbReference type="EC" id="3.4.21.105" evidence="4"/>
<comment type="subcellular location">
    <subcellularLocation>
        <location evidence="2 11">Membrane</location>
        <topology evidence="2 11">Multi-pass membrane protein</topology>
    </subcellularLocation>
</comment>
<evidence type="ECO:0000256" key="3">
    <source>
        <dbReference type="ARBA" id="ARBA00009045"/>
    </source>
</evidence>
<accession>A0A0L0DA63</accession>
<keyword evidence="7 11" id="KW-0378">Hydrolase</keyword>
<evidence type="ECO:0000256" key="11">
    <source>
        <dbReference type="RuleBase" id="RU362115"/>
    </source>
</evidence>
<feature type="transmembrane region" description="Helical" evidence="11">
    <location>
        <begin position="301"/>
        <end position="325"/>
    </location>
</feature>
<keyword evidence="10 11" id="KW-0472">Membrane</keyword>
<dbReference type="GO" id="GO:0004252">
    <property type="term" value="F:serine-type endopeptidase activity"/>
    <property type="evidence" value="ECO:0007669"/>
    <property type="project" value="InterPro"/>
</dbReference>
<evidence type="ECO:0000313" key="15">
    <source>
        <dbReference type="Proteomes" id="UP000054408"/>
    </source>
</evidence>
<comment type="catalytic activity">
    <reaction evidence="1 11">
        <text>Cleaves type-1 transmembrane domains using a catalytic dyad composed of serine and histidine that are contributed by different transmembrane domains.</text>
        <dbReference type="EC" id="3.4.21.105"/>
    </reaction>
</comment>
<feature type="transmembrane region" description="Helical" evidence="11">
    <location>
        <begin position="241"/>
        <end position="262"/>
    </location>
</feature>
<feature type="transmembrane region" description="Helical" evidence="11">
    <location>
        <begin position="418"/>
        <end position="435"/>
    </location>
</feature>
<evidence type="ECO:0000256" key="7">
    <source>
        <dbReference type="ARBA" id="ARBA00022801"/>
    </source>
</evidence>
<keyword evidence="6 11" id="KW-0812">Transmembrane</keyword>
<dbReference type="AlphaFoldDB" id="A0A0L0DA63"/>
<reference evidence="14 15" key="1">
    <citation type="submission" date="2010-05" db="EMBL/GenBank/DDBJ databases">
        <title>The Genome Sequence of Thecamonas trahens ATCC 50062.</title>
        <authorList>
            <consortium name="The Broad Institute Genome Sequencing Platform"/>
            <person name="Russ C."/>
            <person name="Cuomo C."/>
            <person name="Shea T."/>
            <person name="Young S.K."/>
            <person name="Zeng Q."/>
            <person name="Koehrsen M."/>
            <person name="Haas B."/>
            <person name="Borodovsky M."/>
            <person name="Guigo R."/>
            <person name="Alvarado L."/>
            <person name="Berlin A."/>
            <person name="Bochicchio J."/>
            <person name="Borenstein D."/>
            <person name="Chapman S."/>
            <person name="Chen Z."/>
            <person name="Freedman E."/>
            <person name="Gellesch M."/>
            <person name="Goldberg J."/>
            <person name="Griggs A."/>
            <person name="Gujja S."/>
            <person name="Heilman E."/>
            <person name="Heiman D."/>
            <person name="Hepburn T."/>
            <person name="Howarth C."/>
            <person name="Jen D."/>
            <person name="Larson L."/>
            <person name="Mehta T."/>
            <person name="Park D."/>
            <person name="Pearson M."/>
            <person name="Roberts A."/>
            <person name="Saif S."/>
            <person name="Shenoy N."/>
            <person name="Sisk P."/>
            <person name="Stolte C."/>
            <person name="Sykes S."/>
            <person name="Thomson T."/>
            <person name="Walk T."/>
            <person name="White J."/>
            <person name="Yandava C."/>
            <person name="Burger G."/>
            <person name="Gray M.W."/>
            <person name="Holland P.W.H."/>
            <person name="King N."/>
            <person name="Lang F.B.F."/>
            <person name="Roger A.J."/>
            <person name="Ruiz-Trillo I."/>
            <person name="Lander E."/>
            <person name="Nusbaum C."/>
        </authorList>
    </citation>
    <scope>NUCLEOTIDE SEQUENCE [LARGE SCALE GENOMIC DNA]</scope>
    <source>
        <strain evidence="14 15">ATCC 50062</strain>
    </source>
</reference>
<dbReference type="InterPro" id="IPR002610">
    <property type="entry name" value="Peptidase_S54_rhomboid-like"/>
</dbReference>
<dbReference type="PANTHER" id="PTHR22936:SF69">
    <property type="entry name" value="RHOMBOID-LIKE PROTEIN"/>
    <property type="match status" value="1"/>
</dbReference>
<dbReference type="Pfam" id="PF01694">
    <property type="entry name" value="Rhomboid"/>
    <property type="match status" value="1"/>
</dbReference>
<keyword evidence="15" id="KW-1185">Reference proteome</keyword>
<dbReference type="PANTHER" id="PTHR22936">
    <property type="entry name" value="RHOMBOID-RELATED"/>
    <property type="match status" value="1"/>
</dbReference>
<protein>
    <recommendedName>
        <fullName evidence="4">rhomboid protease</fullName>
        <ecNumber evidence="4">3.4.21.105</ecNumber>
    </recommendedName>
</protein>
<dbReference type="SUPFAM" id="SSF144091">
    <property type="entry name" value="Rhomboid-like"/>
    <property type="match status" value="1"/>
</dbReference>
<dbReference type="EMBL" id="GL349454">
    <property type="protein sequence ID" value="KNC49232.1"/>
    <property type="molecule type" value="Genomic_DNA"/>
</dbReference>
<gene>
    <name evidence="14" type="ORF">AMSG_05221</name>
</gene>
<feature type="region of interest" description="Disordered" evidence="12">
    <location>
        <begin position="1"/>
        <end position="73"/>
    </location>
</feature>
<dbReference type="GeneID" id="25564673"/>
<sequence>MSHAARRGHRGGQTGGAGGANRAGQEGGFVASHAHRQSSSGNLFSRAPLGPSGASGTLPGSVPDAAGGHGSLVPRRQQASLGDHRRGHGHPHPAGRAHSSKLAAFLVQRAETESSQRMQALRRNGYAGRDPRRLWLGAAAVVVDVLSGDGRAGSALFGGVSRGDGRSRRTAHRSRRRAAHVAAMRKRHHSEYVSAYRMKGEAGHGRSYRRTGPAAAYAAASYTGGAGAGAPDDDDRQHRPWFTIIVSTIQILFFAYILYNVLEAKGESMSSLKSNPFFGPSELDLVELGAKVLSKIKDGQYWRLVTPLVTHSGLVHLGFTMLLQVPTSMVLERQHGWFKLALIYVISGIGGFMLSAVFLPNLVATGPSGAVYGLHGVLIMDLLQNWSHVRSPCSYLVRQLLSLVFFLVLGLLPGVDNFMHIGGFVCGALAALALLDNMHLGMRKSSHMAMFAGFVLVAYIGLTGWLMFTKVDENGWCETCRDINCLRILDWCERNPLDPPAPPPAVPATPPPPPVAGT</sequence>
<dbReference type="OrthoDB" id="17726at2759"/>
<evidence type="ECO:0000256" key="9">
    <source>
        <dbReference type="ARBA" id="ARBA00022989"/>
    </source>
</evidence>
<keyword evidence="8 11" id="KW-0720">Serine protease</keyword>
<evidence type="ECO:0000256" key="6">
    <source>
        <dbReference type="ARBA" id="ARBA00022692"/>
    </source>
</evidence>
<feature type="domain" description="Peptidase S54 rhomboid" evidence="13">
    <location>
        <begin position="299"/>
        <end position="435"/>
    </location>
</feature>
<evidence type="ECO:0000256" key="4">
    <source>
        <dbReference type="ARBA" id="ARBA00013039"/>
    </source>
</evidence>
<evidence type="ECO:0000256" key="2">
    <source>
        <dbReference type="ARBA" id="ARBA00004141"/>
    </source>
</evidence>
<dbReference type="Proteomes" id="UP000054408">
    <property type="component" value="Unassembled WGS sequence"/>
</dbReference>
<comment type="function">
    <text evidence="11">Serine protease involved in intramembrane proteolysis.</text>
</comment>
<feature type="transmembrane region" description="Helical" evidence="11">
    <location>
        <begin position="337"/>
        <end position="358"/>
    </location>
</feature>
<feature type="compositionally biased region" description="Gly residues" evidence="12">
    <location>
        <begin position="11"/>
        <end position="27"/>
    </location>
</feature>
<comment type="similarity">
    <text evidence="3 11">Belongs to the peptidase S54 family.</text>
</comment>
<evidence type="ECO:0000259" key="13">
    <source>
        <dbReference type="Pfam" id="PF01694"/>
    </source>
</evidence>
<evidence type="ECO:0000256" key="12">
    <source>
        <dbReference type="SAM" id="MobiDB-lite"/>
    </source>
</evidence>
<proteinExistence type="inferred from homology"/>
<comment type="caution">
    <text evidence="11">Lacks conserved residue(s) required for the propagation of feature annotation.</text>
</comment>
<feature type="transmembrane region" description="Helical" evidence="11">
    <location>
        <begin position="447"/>
        <end position="468"/>
    </location>
</feature>
<keyword evidence="5 11" id="KW-0645">Protease</keyword>